<feature type="transmembrane region" description="Helical" evidence="1">
    <location>
        <begin position="918"/>
        <end position="937"/>
    </location>
</feature>
<dbReference type="InterPro" id="IPR023298">
    <property type="entry name" value="ATPase_P-typ_TM_dom_sf"/>
</dbReference>
<feature type="transmembrane region" description="Helical" evidence="1">
    <location>
        <begin position="170"/>
        <end position="190"/>
    </location>
</feature>
<feature type="transmembrane region" description="Helical" evidence="1">
    <location>
        <begin position="37"/>
        <end position="55"/>
    </location>
</feature>
<dbReference type="AlphaFoldDB" id="A0AAN5D0N9"/>
<feature type="transmembrane region" description="Helical" evidence="1">
    <location>
        <begin position="815"/>
        <end position="838"/>
    </location>
</feature>
<organism evidence="2 3">
    <name type="scientific">Pristionchus mayeri</name>
    <dbReference type="NCBI Taxonomy" id="1317129"/>
    <lineage>
        <taxon>Eukaryota</taxon>
        <taxon>Metazoa</taxon>
        <taxon>Ecdysozoa</taxon>
        <taxon>Nematoda</taxon>
        <taxon>Chromadorea</taxon>
        <taxon>Rhabditida</taxon>
        <taxon>Rhabditina</taxon>
        <taxon>Diplogasteromorpha</taxon>
        <taxon>Diplogasteroidea</taxon>
        <taxon>Neodiplogasteridae</taxon>
        <taxon>Pristionchus</taxon>
    </lineage>
</organism>
<dbReference type="EMBL" id="BTRK01000005">
    <property type="protein sequence ID" value="GMR53650.1"/>
    <property type="molecule type" value="Genomic_DNA"/>
</dbReference>
<dbReference type="SUPFAM" id="SSF81665">
    <property type="entry name" value="Calcium ATPase, transmembrane domain M"/>
    <property type="match status" value="1"/>
</dbReference>
<sequence>MISIEMSSVFTSSLNLVYTFLAATLLLLSSFNNDEPWLSSLALLSFGLLIINALLHYRSTTEERTLVQRKLNSWISNLERNKQKLNCIRINKRGEPEEVHFTDLTTGDVVLRDDRLSFIFDHISDREFTENQKIRISESFILFLRRSLNKKRIKSSTIESLSTIIKKMDIILVPIVLISTIFGLIIAYIFSEPEDNYANERFDVGVCVVVLLPLLRLILPLFSFLTFYCDNIAIQYMIIDDKSICSFFRKAKWKDLLSEGGWRSAALRMSDVSGVCAIDKKGILSTSETVLEKIFLMTSEDELGTMGEVLHLSCSIHESTITSFSFDDVNWHRFIGSLCPMVESVGVNGCVDKEGGHCLCPLSQLIPSLPKKEYDKESIVTFRIPREGGGNGVRIQAQGAVIRDEGMSRIHVRGSPSLLLPRCSTYWDGNQVKLMTDRAKAVASDFASRHSITSECVAITCGSVFEGRFPLATESQWIEGGRKMNRVSSTVSEFELHGNGREMDDIPQTFLGLAASQEQGLPLVFEMIESLQSSCIRFILFSRENQLRTRIIGEKLGLEAGWNCHISLKSDSSRREVLGWKRGRRSSCREGKPLDSYQSSIPHLPPNMARLPTGIDQIRPHLEDVDNVPLLVSLFTDCTLDSTRQMIDILHEYHECELILGSVSQQENLVTLMKGVFSIGVSPLSVSSCTRQGIPEREEAIASLSTDLIIEQSQISHLPRTLSFSRQRSSHFKQSISFYLISSFSISLHYLISVLLFLPFPISALNTIVLIFMILPLLTLSISSHYDGMTRLAFPSSPSPSNESTQFFFYHMPHLVTLTMTHYLLFSLSGLATCPLPFLCQSVTPFTSQRDLNQMGSIISFLRVTSTILTSTPYIFPYASSLRRIPPLSAIWSVVVVLSLSIQIYSSHTHFLTSIPPSLIVFYITLSSISLVIAQSYKRANIRIFKKENMRRKFGFDTKLGMNSPY</sequence>
<dbReference type="Proteomes" id="UP001328107">
    <property type="component" value="Unassembled WGS sequence"/>
</dbReference>
<feature type="transmembrane region" description="Helical" evidence="1">
    <location>
        <begin position="12"/>
        <end position="31"/>
    </location>
</feature>
<proteinExistence type="predicted"/>
<feature type="transmembrane region" description="Helical" evidence="1">
    <location>
        <begin position="888"/>
        <end position="906"/>
    </location>
</feature>
<keyword evidence="1" id="KW-0472">Membrane</keyword>
<feature type="transmembrane region" description="Helical" evidence="1">
    <location>
        <begin position="736"/>
        <end position="758"/>
    </location>
</feature>
<protein>
    <submittedName>
        <fullName evidence="2">Uncharacterized protein</fullName>
    </submittedName>
</protein>
<evidence type="ECO:0000256" key="1">
    <source>
        <dbReference type="SAM" id="Phobius"/>
    </source>
</evidence>
<feature type="transmembrane region" description="Helical" evidence="1">
    <location>
        <begin position="764"/>
        <end position="782"/>
    </location>
</feature>
<feature type="transmembrane region" description="Helical" evidence="1">
    <location>
        <begin position="858"/>
        <end position="876"/>
    </location>
</feature>
<reference evidence="3" key="1">
    <citation type="submission" date="2022-10" db="EMBL/GenBank/DDBJ databases">
        <title>Genome assembly of Pristionchus species.</title>
        <authorList>
            <person name="Yoshida K."/>
            <person name="Sommer R.J."/>
        </authorList>
    </citation>
    <scope>NUCLEOTIDE SEQUENCE [LARGE SCALE GENOMIC DNA]</scope>
    <source>
        <strain evidence="3">RS5460</strain>
    </source>
</reference>
<keyword evidence="1" id="KW-0812">Transmembrane</keyword>
<keyword evidence="1" id="KW-1133">Transmembrane helix</keyword>
<feature type="transmembrane region" description="Helical" evidence="1">
    <location>
        <begin position="202"/>
        <end position="228"/>
    </location>
</feature>
<accession>A0AAN5D0N9</accession>
<dbReference type="PANTHER" id="PTHR13219:SF6">
    <property type="entry name" value="TRANSMEMBRANE PROTEIN 94"/>
    <property type="match status" value="1"/>
</dbReference>
<keyword evidence="3" id="KW-1185">Reference proteome</keyword>
<comment type="caution">
    <text evidence="2">The sequence shown here is derived from an EMBL/GenBank/DDBJ whole genome shotgun (WGS) entry which is preliminary data.</text>
</comment>
<dbReference type="PANTHER" id="PTHR13219">
    <property type="entry name" value="TRANSMEMBRANE PROTEIN 94"/>
    <property type="match status" value="1"/>
</dbReference>
<evidence type="ECO:0000313" key="2">
    <source>
        <dbReference type="EMBL" id="GMR53650.1"/>
    </source>
</evidence>
<evidence type="ECO:0000313" key="3">
    <source>
        <dbReference type="Proteomes" id="UP001328107"/>
    </source>
</evidence>
<name>A0AAN5D0N9_9BILA</name>
<dbReference type="InterPro" id="IPR039720">
    <property type="entry name" value="TMEM94"/>
</dbReference>
<gene>
    <name evidence="2" type="ORF">PMAYCL1PPCAC_23845</name>
</gene>